<protein>
    <submittedName>
        <fullName evidence="1">Uncharacterized protein</fullName>
    </submittedName>
</protein>
<accession>A0A6A5W423</accession>
<sequence length="158" mass="18296">MAEELFCCYFEERVIAVLPKKYSRRPEARLTVTERERITAAFNHSSLLLRDSHISFDLVKAKIALVPRGELHRLDEVLMVLSIFISREELREIALLLGKDAEYDDEAFREHTIQLLAAIRDIKGGAGCPDYTPLGLWAMFDHWQEDMEQFDYPPLNQG</sequence>
<dbReference type="Proteomes" id="UP000799779">
    <property type="component" value="Unassembled WGS sequence"/>
</dbReference>
<proteinExistence type="predicted"/>
<evidence type="ECO:0000313" key="1">
    <source>
        <dbReference type="EMBL" id="KAF1996580.1"/>
    </source>
</evidence>
<dbReference type="AlphaFoldDB" id="A0A6A5W423"/>
<evidence type="ECO:0000313" key="2">
    <source>
        <dbReference type="Proteomes" id="UP000799779"/>
    </source>
</evidence>
<dbReference type="OrthoDB" id="3735223at2759"/>
<gene>
    <name evidence="1" type="ORF">P154DRAFT_537809</name>
</gene>
<reference evidence="1" key="1">
    <citation type="journal article" date="2020" name="Stud. Mycol.">
        <title>101 Dothideomycetes genomes: a test case for predicting lifestyles and emergence of pathogens.</title>
        <authorList>
            <person name="Haridas S."/>
            <person name="Albert R."/>
            <person name="Binder M."/>
            <person name="Bloem J."/>
            <person name="Labutti K."/>
            <person name="Salamov A."/>
            <person name="Andreopoulos B."/>
            <person name="Baker S."/>
            <person name="Barry K."/>
            <person name="Bills G."/>
            <person name="Bluhm B."/>
            <person name="Cannon C."/>
            <person name="Castanera R."/>
            <person name="Culley D."/>
            <person name="Daum C."/>
            <person name="Ezra D."/>
            <person name="Gonzalez J."/>
            <person name="Henrissat B."/>
            <person name="Kuo A."/>
            <person name="Liang C."/>
            <person name="Lipzen A."/>
            <person name="Lutzoni F."/>
            <person name="Magnuson J."/>
            <person name="Mondo S."/>
            <person name="Nolan M."/>
            <person name="Ohm R."/>
            <person name="Pangilinan J."/>
            <person name="Park H.-J."/>
            <person name="Ramirez L."/>
            <person name="Alfaro M."/>
            <person name="Sun H."/>
            <person name="Tritt A."/>
            <person name="Yoshinaga Y."/>
            <person name="Zwiers L.-H."/>
            <person name="Turgeon B."/>
            <person name="Goodwin S."/>
            <person name="Spatafora J."/>
            <person name="Crous P."/>
            <person name="Grigoriev I."/>
        </authorList>
    </citation>
    <scope>NUCLEOTIDE SEQUENCE</scope>
    <source>
        <strain evidence="1">CBS 123094</strain>
    </source>
</reference>
<keyword evidence="2" id="KW-1185">Reference proteome</keyword>
<organism evidence="1 2">
    <name type="scientific">Amniculicola lignicola CBS 123094</name>
    <dbReference type="NCBI Taxonomy" id="1392246"/>
    <lineage>
        <taxon>Eukaryota</taxon>
        <taxon>Fungi</taxon>
        <taxon>Dikarya</taxon>
        <taxon>Ascomycota</taxon>
        <taxon>Pezizomycotina</taxon>
        <taxon>Dothideomycetes</taxon>
        <taxon>Pleosporomycetidae</taxon>
        <taxon>Pleosporales</taxon>
        <taxon>Amniculicolaceae</taxon>
        <taxon>Amniculicola</taxon>
    </lineage>
</organism>
<dbReference type="EMBL" id="ML977623">
    <property type="protein sequence ID" value="KAF1996580.1"/>
    <property type="molecule type" value="Genomic_DNA"/>
</dbReference>
<name>A0A6A5W423_9PLEO</name>